<dbReference type="InterPro" id="IPR027417">
    <property type="entry name" value="P-loop_NTPase"/>
</dbReference>
<dbReference type="AlphaFoldDB" id="A0A3S9PV94"/>
<dbReference type="GO" id="GO:0015424">
    <property type="term" value="F:ABC-type amino acid transporter activity"/>
    <property type="evidence" value="ECO:0007669"/>
    <property type="project" value="InterPro"/>
</dbReference>
<dbReference type="EMBL" id="CP034593">
    <property type="protein sequence ID" value="AZQ76277.1"/>
    <property type="molecule type" value="Genomic_DNA"/>
</dbReference>
<evidence type="ECO:0000256" key="6">
    <source>
        <dbReference type="ARBA" id="ARBA00023136"/>
    </source>
</evidence>
<keyword evidence="6" id="KW-0472">Membrane</keyword>
<dbReference type="PROSITE" id="PS00211">
    <property type="entry name" value="ABC_TRANSPORTER_1"/>
    <property type="match status" value="1"/>
</dbReference>
<name>A0A3S9PV94_9ACTO</name>
<accession>A0A3S9PV94</accession>
<dbReference type="GO" id="GO:0005886">
    <property type="term" value="C:plasma membrane"/>
    <property type="evidence" value="ECO:0007669"/>
    <property type="project" value="UniProtKB-SubCell"/>
</dbReference>
<evidence type="ECO:0000256" key="2">
    <source>
        <dbReference type="ARBA" id="ARBA00022448"/>
    </source>
</evidence>
<keyword evidence="9" id="KW-1185">Reference proteome</keyword>
<proteinExistence type="predicted"/>
<sequence length="248" mass="27070">MITVHNLRKNFGTNEVLKGIDLEVHRGEVVAVVGPSGSGKSTLLRCLNLLESPDAGTIKIGDAQISAEGKIPHSAARALRSKTAMVFQHYNLFRNRTALNNVRDSIEMRKVAHRIEATTIAQDLLRRVGITADVERQYPITLSGGQSQRVSIARALAINPEAILLDEPTSALDPELVGEVLTVIRQLAAEHTTMVIVTHEMTFASEVADRVIFMDDGQIVEQGPARNVIFNPRHPRTKQFLGSSLAAA</sequence>
<dbReference type="Pfam" id="PF00005">
    <property type="entry name" value="ABC_tran"/>
    <property type="match status" value="1"/>
</dbReference>
<keyword evidence="2" id="KW-0813">Transport</keyword>
<evidence type="ECO:0000256" key="5">
    <source>
        <dbReference type="ARBA" id="ARBA00022840"/>
    </source>
</evidence>
<comment type="subcellular location">
    <subcellularLocation>
        <location evidence="1">Cell membrane</location>
        <topology evidence="1">Peripheral membrane protein</topology>
    </subcellularLocation>
</comment>
<feature type="domain" description="ABC transporter" evidence="7">
    <location>
        <begin position="2"/>
        <end position="241"/>
    </location>
</feature>
<dbReference type="OrthoDB" id="9802264at2"/>
<dbReference type="InterPro" id="IPR003439">
    <property type="entry name" value="ABC_transporter-like_ATP-bd"/>
</dbReference>
<dbReference type="Gene3D" id="3.40.50.300">
    <property type="entry name" value="P-loop containing nucleotide triphosphate hydrolases"/>
    <property type="match status" value="1"/>
</dbReference>
<keyword evidence="4" id="KW-0547">Nucleotide-binding</keyword>
<dbReference type="RefSeq" id="WP_126703086.1">
    <property type="nucleotide sequence ID" value="NZ_CP034593.1"/>
</dbReference>
<dbReference type="GO" id="GO:0005524">
    <property type="term" value="F:ATP binding"/>
    <property type="evidence" value="ECO:0007669"/>
    <property type="project" value="UniProtKB-KW"/>
</dbReference>
<evidence type="ECO:0000256" key="3">
    <source>
        <dbReference type="ARBA" id="ARBA00022475"/>
    </source>
</evidence>
<dbReference type="InterPro" id="IPR030679">
    <property type="entry name" value="ABC_ATPase_HisP-typ"/>
</dbReference>
<dbReference type="InterPro" id="IPR050086">
    <property type="entry name" value="MetN_ABC_transporter-like"/>
</dbReference>
<dbReference type="InterPro" id="IPR017871">
    <property type="entry name" value="ABC_transporter-like_CS"/>
</dbReference>
<dbReference type="PANTHER" id="PTHR43166">
    <property type="entry name" value="AMINO ACID IMPORT ATP-BINDING PROTEIN"/>
    <property type="match status" value="1"/>
</dbReference>
<dbReference type="PROSITE" id="PS50893">
    <property type="entry name" value="ABC_TRANSPORTER_2"/>
    <property type="match status" value="1"/>
</dbReference>
<dbReference type="SUPFAM" id="SSF52540">
    <property type="entry name" value="P-loop containing nucleoside triphosphate hydrolases"/>
    <property type="match status" value="1"/>
</dbReference>
<dbReference type="KEGG" id="flh:EJ997_01905"/>
<dbReference type="PANTHER" id="PTHR43166:SF35">
    <property type="entry name" value="L-CYSTINE IMPORT ATP-BINDING PROTEIN TCYN"/>
    <property type="match status" value="1"/>
</dbReference>
<protein>
    <submittedName>
        <fullName evidence="8">Amino acid ABC transporter ATP-binding protein</fullName>
    </submittedName>
</protein>
<organism evidence="8 9">
    <name type="scientific">Flaviflexus ciconiae</name>
    <dbReference type="NCBI Taxonomy" id="2496867"/>
    <lineage>
        <taxon>Bacteria</taxon>
        <taxon>Bacillati</taxon>
        <taxon>Actinomycetota</taxon>
        <taxon>Actinomycetes</taxon>
        <taxon>Actinomycetales</taxon>
        <taxon>Actinomycetaceae</taxon>
        <taxon>Flaviflexus</taxon>
    </lineage>
</organism>
<evidence type="ECO:0000313" key="8">
    <source>
        <dbReference type="EMBL" id="AZQ76277.1"/>
    </source>
</evidence>
<keyword evidence="5 8" id="KW-0067">ATP-binding</keyword>
<dbReference type="SMART" id="SM00382">
    <property type="entry name" value="AAA"/>
    <property type="match status" value="1"/>
</dbReference>
<dbReference type="CDD" id="cd03262">
    <property type="entry name" value="ABC_HisP_GlnQ"/>
    <property type="match status" value="1"/>
</dbReference>
<evidence type="ECO:0000259" key="7">
    <source>
        <dbReference type="PROSITE" id="PS50893"/>
    </source>
</evidence>
<dbReference type="PIRSF" id="PIRSF039085">
    <property type="entry name" value="ABC_ATPase_HisP"/>
    <property type="match status" value="1"/>
</dbReference>
<evidence type="ECO:0000313" key="9">
    <source>
        <dbReference type="Proteomes" id="UP000280344"/>
    </source>
</evidence>
<evidence type="ECO:0000256" key="1">
    <source>
        <dbReference type="ARBA" id="ARBA00004202"/>
    </source>
</evidence>
<reference evidence="8 9" key="1">
    <citation type="submission" date="2018-12" db="EMBL/GenBank/DDBJ databases">
        <title>Complete genome sequence of Flaviflexus sp. H23T48.</title>
        <authorList>
            <person name="Bae J.-W."/>
            <person name="Lee J.-Y."/>
        </authorList>
    </citation>
    <scope>NUCLEOTIDE SEQUENCE [LARGE SCALE GENOMIC DNA]</scope>
    <source>
        <strain evidence="8 9">H23T48</strain>
    </source>
</reference>
<dbReference type="Proteomes" id="UP000280344">
    <property type="component" value="Chromosome"/>
</dbReference>
<keyword evidence="3" id="KW-1003">Cell membrane</keyword>
<evidence type="ECO:0000256" key="4">
    <source>
        <dbReference type="ARBA" id="ARBA00022741"/>
    </source>
</evidence>
<dbReference type="InterPro" id="IPR003593">
    <property type="entry name" value="AAA+_ATPase"/>
</dbReference>
<dbReference type="GO" id="GO:0016887">
    <property type="term" value="F:ATP hydrolysis activity"/>
    <property type="evidence" value="ECO:0007669"/>
    <property type="project" value="InterPro"/>
</dbReference>
<gene>
    <name evidence="8" type="ORF">EJ997_01905</name>
</gene>